<comment type="subcellular location">
    <subcellularLocation>
        <location evidence="1 6">Cell membrane</location>
        <topology evidence="1 6">Multi-pass membrane protein</topology>
    </subcellularLocation>
</comment>
<name>A0A6G3ZZE0_9BACL</name>
<dbReference type="PANTHER" id="PTHR30561:SF7">
    <property type="entry name" value="GUANIDINIUM EFFLUX SYSTEM SUBUNIT GDNC-RELATED"/>
    <property type="match status" value="1"/>
</dbReference>
<keyword evidence="5 7" id="KW-0472">Membrane</keyword>
<sequence length="113" mass="12375">MNKYWMYVIISGITEIFWVAGLKYTESYWGWLIVIAAISISFVLLLKACAVLPTGTVYAVFAGIGTVGTVLTEMVIFKEPIHLAKIGLIFVLLIGIIGLKSVTSESKQQTKSS</sequence>
<feature type="transmembrane region" description="Helical" evidence="7">
    <location>
        <begin position="28"/>
        <end position="46"/>
    </location>
</feature>
<evidence type="ECO:0000256" key="6">
    <source>
        <dbReference type="RuleBase" id="RU003942"/>
    </source>
</evidence>
<comment type="caution">
    <text evidence="8">The sequence shown here is derived from an EMBL/GenBank/DDBJ whole genome shotgun (WGS) entry which is preliminary data.</text>
</comment>
<dbReference type="GO" id="GO:0022857">
    <property type="term" value="F:transmembrane transporter activity"/>
    <property type="evidence" value="ECO:0007669"/>
    <property type="project" value="InterPro"/>
</dbReference>
<proteinExistence type="inferred from homology"/>
<reference evidence="8" key="1">
    <citation type="submission" date="2020-02" db="EMBL/GenBank/DDBJ databases">
        <authorList>
            <person name="Shen X.-R."/>
            <person name="Zhang Y.-X."/>
        </authorList>
    </citation>
    <scope>NUCLEOTIDE SEQUENCE</scope>
    <source>
        <strain evidence="8">SYP-B3998</strain>
    </source>
</reference>
<dbReference type="RefSeq" id="WP_163948786.1">
    <property type="nucleotide sequence ID" value="NZ_JAAIKC010000005.1"/>
</dbReference>
<keyword evidence="2" id="KW-1003">Cell membrane</keyword>
<gene>
    <name evidence="8" type="ORF">GK047_16385</name>
</gene>
<dbReference type="PANTHER" id="PTHR30561">
    <property type="entry name" value="SMR FAMILY PROTON-DEPENDENT DRUG EFFLUX TRANSPORTER SUGE"/>
    <property type="match status" value="1"/>
</dbReference>
<feature type="transmembrane region" description="Helical" evidence="7">
    <location>
        <begin position="58"/>
        <end position="77"/>
    </location>
</feature>
<dbReference type="GO" id="GO:0005886">
    <property type="term" value="C:plasma membrane"/>
    <property type="evidence" value="ECO:0007669"/>
    <property type="project" value="UniProtKB-SubCell"/>
</dbReference>
<keyword evidence="3 6" id="KW-0812">Transmembrane</keyword>
<evidence type="ECO:0000313" key="8">
    <source>
        <dbReference type="EMBL" id="NEW07586.1"/>
    </source>
</evidence>
<keyword evidence="4 7" id="KW-1133">Transmembrane helix</keyword>
<evidence type="ECO:0000256" key="1">
    <source>
        <dbReference type="ARBA" id="ARBA00004651"/>
    </source>
</evidence>
<dbReference type="InterPro" id="IPR000390">
    <property type="entry name" value="Small_drug/metabolite_transptr"/>
</dbReference>
<accession>A0A6G3ZZE0</accession>
<protein>
    <submittedName>
        <fullName evidence="8">Multidrug efflux SMR transporter</fullName>
    </submittedName>
</protein>
<feature type="transmembrane region" description="Helical" evidence="7">
    <location>
        <begin position="83"/>
        <end position="102"/>
    </location>
</feature>
<dbReference type="InterPro" id="IPR045324">
    <property type="entry name" value="Small_multidrug_res"/>
</dbReference>
<feature type="transmembrane region" description="Helical" evidence="7">
    <location>
        <begin position="5"/>
        <end position="22"/>
    </location>
</feature>
<evidence type="ECO:0000256" key="5">
    <source>
        <dbReference type="ARBA" id="ARBA00023136"/>
    </source>
</evidence>
<evidence type="ECO:0000256" key="2">
    <source>
        <dbReference type="ARBA" id="ARBA00022475"/>
    </source>
</evidence>
<evidence type="ECO:0000256" key="4">
    <source>
        <dbReference type="ARBA" id="ARBA00022989"/>
    </source>
</evidence>
<evidence type="ECO:0000256" key="3">
    <source>
        <dbReference type="ARBA" id="ARBA00022692"/>
    </source>
</evidence>
<dbReference type="Pfam" id="PF00893">
    <property type="entry name" value="Multi_Drug_Res"/>
    <property type="match status" value="1"/>
</dbReference>
<dbReference type="InterPro" id="IPR037185">
    <property type="entry name" value="EmrE-like"/>
</dbReference>
<dbReference type="SUPFAM" id="SSF103481">
    <property type="entry name" value="Multidrug resistance efflux transporter EmrE"/>
    <property type="match status" value="1"/>
</dbReference>
<organism evidence="8">
    <name type="scientific">Paenibacillus sp. SYP-B3998</name>
    <dbReference type="NCBI Taxonomy" id="2678564"/>
    <lineage>
        <taxon>Bacteria</taxon>
        <taxon>Bacillati</taxon>
        <taxon>Bacillota</taxon>
        <taxon>Bacilli</taxon>
        <taxon>Bacillales</taxon>
        <taxon>Paenibacillaceae</taxon>
        <taxon>Paenibacillus</taxon>
    </lineage>
</organism>
<dbReference type="EMBL" id="JAAIKC010000005">
    <property type="protein sequence ID" value="NEW07586.1"/>
    <property type="molecule type" value="Genomic_DNA"/>
</dbReference>
<dbReference type="AlphaFoldDB" id="A0A6G3ZZE0"/>
<evidence type="ECO:0000256" key="7">
    <source>
        <dbReference type="SAM" id="Phobius"/>
    </source>
</evidence>
<dbReference type="Gene3D" id="1.10.3730.20">
    <property type="match status" value="1"/>
</dbReference>
<comment type="similarity">
    <text evidence="6">Belongs to the drug/metabolite transporter (DMT) superfamily. Small multidrug resistance (SMR) (TC 2.A.7.1) family.</text>
</comment>